<dbReference type="SUPFAM" id="SSF46689">
    <property type="entry name" value="Homeodomain-like"/>
    <property type="match status" value="1"/>
</dbReference>
<keyword evidence="1" id="KW-0805">Transcription regulation</keyword>
<feature type="compositionally biased region" description="Low complexity" evidence="5">
    <location>
        <begin position="82"/>
        <end position="94"/>
    </location>
</feature>
<feature type="compositionally biased region" description="Low complexity" evidence="5">
    <location>
        <begin position="102"/>
        <end position="114"/>
    </location>
</feature>
<feature type="compositionally biased region" description="Low complexity" evidence="5">
    <location>
        <begin position="26"/>
        <end position="42"/>
    </location>
</feature>
<proteinExistence type="predicted"/>
<dbReference type="PRINTS" id="PR00455">
    <property type="entry name" value="HTHTETR"/>
</dbReference>
<name>A0A561WIZ0_ACTTI</name>
<keyword evidence="3" id="KW-0804">Transcription</keyword>
<dbReference type="Proteomes" id="UP000320239">
    <property type="component" value="Unassembled WGS sequence"/>
</dbReference>
<evidence type="ECO:0000313" key="8">
    <source>
        <dbReference type="Proteomes" id="UP000320239"/>
    </source>
</evidence>
<gene>
    <name evidence="7" type="ORF">FHX34_102386</name>
</gene>
<dbReference type="GO" id="GO:0003700">
    <property type="term" value="F:DNA-binding transcription factor activity"/>
    <property type="evidence" value="ECO:0007669"/>
    <property type="project" value="TreeGrafter"/>
</dbReference>
<dbReference type="InterPro" id="IPR009057">
    <property type="entry name" value="Homeodomain-like_sf"/>
</dbReference>
<evidence type="ECO:0000256" key="3">
    <source>
        <dbReference type="ARBA" id="ARBA00023163"/>
    </source>
</evidence>
<dbReference type="Gene3D" id="1.10.357.10">
    <property type="entry name" value="Tetracycline Repressor, domain 2"/>
    <property type="match status" value="1"/>
</dbReference>
<dbReference type="InterPro" id="IPR050109">
    <property type="entry name" value="HTH-type_TetR-like_transc_reg"/>
</dbReference>
<organism evidence="7 8">
    <name type="scientific">Actinoplanes teichomyceticus</name>
    <dbReference type="NCBI Taxonomy" id="1867"/>
    <lineage>
        <taxon>Bacteria</taxon>
        <taxon>Bacillati</taxon>
        <taxon>Actinomycetota</taxon>
        <taxon>Actinomycetes</taxon>
        <taxon>Micromonosporales</taxon>
        <taxon>Micromonosporaceae</taxon>
        <taxon>Actinoplanes</taxon>
    </lineage>
</organism>
<comment type="caution">
    <text evidence="7">The sequence shown here is derived from an EMBL/GenBank/DDBJ whole genome shotgun (WGS) entry which is preliminary data.</text>
</comment>
<keyword evidence="2 4" id="KW-0238">DNA-binding</keyword>
<feature type="DNA-binding region" description="H-T-H motif" evidence="4">
    <location>
        <begin position="164"/>
        <end position="183"/>
    </location>
</feature>
<feature type="compositionally biased region" description="Low complexity" evidence="5">
    <location>
        <begin position="125"/>
        <end position="136"/>
    </location>
</feature>
<dbReference type="PANTHER" id="PTHR30055">
    <property type="entry name" value="HTH-TYPE TRANSCRIPTIONAL REGULATOR RUTR"/>
    <property type="match status" value="1"/>
</dbReference>
<dbReference type="InterPro" id="IPR049445">
    <property type="entry name" value="TetR_SbtR-like_C"/>
</dbReference>
<evidence type="ECO:0000313" key="7">
    <source>
        <dbReference type="EMBL" id="TWG23835.1"/>
    </source>
</evidence>
<feature type="domain" description="HTH tetR-type" evidence="6">
    <location>
        <begin position="142"/>
        <end position="201"/>
    </location>
</feature>
<dbReference type="RefSeq" id="WP_262384586.1">
    <property type="nucleotide sequence ID" value="NZ_VIWY01000002.1"/>
</dbReference>
<evidence type="ECO:0000256" key="4">
    <source>
        <dbReference type="PROSITE-ProRule" id="PRU00335"/>
    </source>
</evidence>
<evidence type="ECO:0000259" key="6">
    <source>
        <dbReference type="PROSITE" id="PS50977"/>
    </source>
</evidence>
<evidence type="ECO:0000256" key="5">
    <source>
        <dbReference type="SAM" id="MobiDB-lite"/>
    </source>
</evidence>
<evidence type="ECO:0000256" key="2">
    <source>
        <dbReference type="ARBA" id="ARBA00023125"/>
    </source>
</evidence>
<dbReference type="AlphaFoldDB" id="A0A561WIZ0"/>
<dbReference type="SUPFAM" id="SSF48498">
    <property type="entry name" value="Tetracyclin repressor-like, C-terminal domain"/>
    <property type="match status" value="1"/>
</dbReference>
<keyword evidence="8" id="KW-1185">Reference proteome</keyword>
<feature type="compositionally biased region" description="Low complexity" evidence="5">
    <location>
        <begin position="9"/>
        <end position="18"/>
    </location>
</feature>
<protein>
    <submittedName>
        <fullName evidence="7">TetR family transcriptional regulator</fullName>
    </submittedName>
</protein>
<feature type="region of interest" description="Disordered" evidence="5">
    <location>
        <begin position="1"/>
        <end position="138"/>
    </location>
</feature>
<reference evidence="7 8" key="1">
    <citation type="submission" date="2019-06" db="EMBL/GenBank/DDBJ databases">
        <title>Sequencing the genomes of 1000 actinobacteria strains.</title>
        <authorList>
            <person name="Klenk H.-P."/>
        </authorList>
    </citation>
    <scope>NUCLEOTIDE SEQUENCE [LARGE SCALE GENOMIC DNA]</scope>
    <source>
        <strain evidence="7 8">DSM 43866</strain>
    </source>
</reference>
<dbReference type="PANTHER" id="PTHR30055:SF234">
    <property type="entry name" value="HTH-TYPE TRANSCRIPTIONAL REGULATOR BETI"/>
    <property type="match status" value="1"/>
</dbReference>
<dbReference type="GO" id="GO:0000976">
    <property type="term" value="F:transcription cis-regulatory region binding"/>
    <property type="evidence" value="ECO:0007669"/>
    <property type="project" value="TreeGrafter"/>
</dbReference>
<feature type="compositionally biased region" description="Low complexity" evidence="5">
    <location>
        <begin position="62"/>
        <end position="74"/>
    </location>
</feature>
<dbReference type="InterPro" id="IPR036271">
    <property type="entry name" value="Tet_transcr_reg_TetR-rel_C_sf"/>
</dbReference>
<dbReference type="PROSITE" id="PS50977">
    <property type="entry name" value="HTH_TETR_2"/>
    <property type="match status" value="1"/>
</dbReference>
<sequence>MLTLPDLPPGGAASASAPSPRPEGPATPLAAPADTPDSASRPEQPATPLATPNPASRPEQPATPLATPADTPDPASRPEQPATPLATPADTPDPASRPEQPATPLTTPTDTPDPASRPERPEAPAPGGAPWADGPPLRADAQRNRARILDAAEAVFAESGAGASTQEVARRAGVAIGTVFRHFPTKNDLLAAIMKRLLARLVAEAGQLGGGDGLFDFFRRLVAQAAGKRSVVDLLARAGVDVRLPDAVGHLEQAVGGLLAQAQAAGTVTTEVRLAEVMALLVSMCQGALHGGWDETLQDRALAVIFTGLRPHRA</sequence>
<dbReference type="InterPro" id="IPR001647">
    <property type="entry name" value="HTH_TetR"/>
</dbReference>
<dbReference type="Pfam" id="PF00440">
    <property type="entry name" value="TetR_N"/>
    <property type="match status" value="1"/>
</dbReference>
<dbReference type="EMBL" id="VIWY01000002">
    <property type="protein sequence ID" value="TWG23835.1"/>
    <property type="molecule type" value="Genomic_DNA"/>
</dbReference>
<accession>A0A561WIZ0</accession>
<dbReference type="Pfam" id="PF21597">
    <property type="entry name" value="TetR_C_43"/>
    <property type="match status" value="1"/>
</dbReference>
<evidence type="ECO:0000256" key="1">
    <source>
        <dbReference type="ARBA" id="ARBA00023015"/>
    </source>
</evidence>